<comment type="subcellular location">
    <subcellularLocation>
        <location evidence="1 7">Cell membrane</location>
        <topology evidence="1 7">Multi-pass membrane protein</topology>
    </subcellularLocation>
</comment>
<keyword evidence="10" id="KW-1185">Reference proteome</keyword>
<comment type="similarity">
    <text evidence="2 7">Belongs to the DedA family.</text>
</comment>
<name>A0A852SVE8_9MICO</name>
<gene>
    <name evidence="9" type="ORF">BJ963_000567</name>
</gene>
<keyword evidence="4 7" id="KW-0812">Transmembrane</keyword>
<keyword evidence="6 7" id="KW-0472">Membrane</keyword>
<comment type="caution">
    <text evidence="9">The sequence shown here is derived from an EMBL/GenBank/DDBJ whole genome shotgun (WGS) entry which is preliminary data.</text>
</comment>
<dbReference type="PANTHER" id="PTHR30353">
    <property type="entry name" value="INNER MEMBRANE PROTEIN DEDA-RELATED"/>
    <property type="match status" value="1"/>
</dbReference>
<feature type="transmembrane region" description="Helical" evidence="7">
    <location>
        <begin position="172"/>
        <end position="193"/>
    </location>
</feature>
<dbReference type="Pfam" id="PF09335">
    <property type="entry name" value="VTT_dom"/>
    <property type="match status" value="1"/>
</dbReference>
<dbReference type="AlphaFoldDB" id="A0A852SVE8"/>
<dbReference type="RefSeq" id="WP_218857005.1">
    <property type="nucleotide sequence ID" value="NZ_BAAAPX010000001.1"/>
</dbReference>
<evidence type="ECO:0000256" key="2">
    <source>
        <dbReference type="ARBA" id="ARBA00010792"/>
    </source>
</evidence>
<dbReference type="Proteomes" id="UP000589620">
    <property type="component" value="Unassembled WGS sequence"/>
</dbReference>
<evidence type="ECO:0000256" key="6">
    <source>
        <dbReference type="ARBA" id="ARBA00023136"/>
    </source>
</evidence>
<feature type="transmembrane region" description="Helical" evidence="7">
    <location>
        <begin position="41"/>
        <end position="62"/>
    </location>
</feature>
<evidence type="ECO:0000256" key="5">
    <source>
        <dbReference type="ARBA" id="ARBA00022989"/>
    </source>
</evidence>
<proteinExistence type="inferred from homology"/>
<keyword evidence="5 7" id="KW-1133">Transmembrane helix</keyword>
<reference evidence="9 10" key="1">
    <citation type="submission" date="2020-07" db="EMBL/GenBank/DDBJ databases">
        <title>Sequencing the genomes of 1000 actinobacteria strains.</title>
        <authorList>
            <person name="Klenk H.-P."/>
        </authorList>
    </citation>
    <scope>NUCLEOTIDE SEQUENCE [LARGE SCALE GENOMIC DNA]</scope>
    <source>
        <strain evidence="9 10">DSM 23871</strain>
    </source>
</reference>
<dbReference type="InterPro" id="IPR032818">
    <property type="entry name" value="DedA-like"/>
</dbReference>
<evidence type="ECO:0000259" key="8">
    <source>
        <dbReference type="Pfam" id="PF09335"/>
    </source>
</evidence>
<evidence type="ECO:0000256" key="7">
    <source>
        <dbReference type="RuleBase" id="RU367016"/>
    </source>
</evidence>
<evidence type="ECO:0000256" key="3">
    <source>
        <dbReference type="ARBA" id="ARBA00022475"/>
    </source>
</evidence>
<dbReference type="PANTHER" id="PTHR30353:SF0">
    <property type="entry name" value="TRANSMEMBRANE PROTEIN"/>
    <property type="match status" value="1"/>
</dbReference>
<feature type="transmembrane region" description="Helical" evidence="7">
    <location>
        <begin position="205"/>
        <end position="226"/>
    </location>
</feature>
<keyword evidence="3 7" id="KW-1003">Cell membrane</keyword>
<feature type="domain" description="VTT" evidence="8">
    <location>
        <begin position="62"/>
        <end position="190"/>
    </location>
</feature>
<dbReference type="EMBL" id="JACCBJ010000001">
    <property type="protein sequence ID" value="NYD73048.1"/>
    <property type="molecule type" value="Genomic_DNA"/>
</dbReference>
<evidence type="ECO:0000256" key="1">
    <source>
        <dbReference type="ARBA" id="ARBA00004651"/>
    </source>
</evidence>
<accession>A0A852SVE8</accession>
<dbReference type="GO" id="GO:0005886">
    <property type="term" value="C:plasma membrane"/>
    <property type="evidence" value="ECO:0007669"/>
    <property type="project" value="UniProtKB-SubCell"/>
</dbReference>
<sequence length="258" mass="27781">MADAKLGLSFPTDPSWSTVIHHAGLIPWLDPNTIIHSAGPWALLVVCGIVFAETGLLVGFLLPGDTLLIISGLLTHTSLVFGVDIWWVCLAIAFAAFLGGEAGYLIGHKAGPRIFERKETGLFSMENVRRTNQFFERFGALAVIVARFVPIVRTFAPVAAGVGHMSYKKYSLYNALGALLWGAGLTFFGYLIGYIPPVANFVSSYIDVILIGAVVITLVPTLFHYFQSLRKSKRKAAEDAAAPAAVEEPAPAPTHPEA</sequence>
<dbReference type="InterPro" id="IPR032816">
    <property type="entry name" value="VTT_dom"/>
</dbReference>
<organism evidence="9 10">
    <name type="scientific">Leifsonia soli</name>
    <dbReference type="NCBI Taxonomy" id="582665"/>
    <lineage>
        <taxon>Bacteria</taxon>
        <taxon>Bacillati</taxon>
        <taxon>Actinomycetota</taxon>
        <taxon>Actinomycetes</taxon>
        <taxon>Micrococcales</taxon>
        <taxon>Microbacteriaceae</taxon>
        <taxon>Leifsonia</taxon>
    </lineage>
</organism>
<evidence type="ECO:0000256" key="4">
    <source>
        <dbReference type="ARBA" id="ARBA00022692"/>
    </source>
</evidence>
<feature type="transmembrane region" description="Helical" evidence="7">
    <location>
        <begin position="74"/>
        <end position="98"/>
    </location>
</feature>
<protein>
    <submittedName>
        <fullName evidence="9">Membrane-associated protein</fullName>
    </submittedName>
</protein>
<evidence type="ECO:0000313" key="10">
    <source>
        <dbReference type="Proteomes" id="UP000589620"/>
    </source>
</evidence>
<evidence type="ECO:0000313" key="9">
    <source>
        <dbReference type="EMBL" id="NYD73048.1"/>
    </source>
</evidence>